<dbReference type="OMA" id="IEWFERT"/>
<evidence type="ECO:0000256" key="9">
    <source>
        <dbReference type="RuleBase" id="RU000461"/>
    </source>
</evidence>
<accession>A0A1L9X040</accession>
<dbReference type="InterPro" id="IPR002401">
    <property type="entry name" value="Cyt_P450_E_grp-I"/>
</dbReference>
<dbReference type="Proteomes" id="UP000184546">
    <property type="component" value="Unassembled WGS sequence"/>
</dbReference>
<dbReference type="AlphaFoldDB" id="A0A1L9X040"/>
<dbReference type="RefSeq" id="XP_020058122.1">
    <property type="nucleotide sequence ID" value="XM_020201032.1"/>
</dbReference>
<dbReference type="GO" id="GO:0004497">
    <property type="term" value="F:monooxygenase activity"/>
    <property type="evidence" value="ECO:0007669"/>
    <property type="project" value="UniProtKB-KW"/>
</dbReference>
<keyword evidence="5 9" id="KW-0560">Oxidoreductase</keyword>
<dbReference type="OrthoDB" id="1844152at2759"/>
<keyword evidence="6 8" id="KW-0408">Iron</keyword>
<gene>
    <name evidence="10" type="ORF">ASPACDRAFT_42048</name>
</gene>
<name>A0A1L9X040_ASPA1</name>
<dbReference type="GO" id="GO:0016705">
    <property type="term" value="F:oxidoreductase activity, acting on paired donors, with incorporation or reduction of molecular oxygen"/>
    <property type="evidence" value="ECO:0007669"/>
    <property type="project" value="InterPro"/>
</dbReference>
<dbReference type="Gene3D" id="1.10.630.10">
    <property type="entry name" value="Cytochrome P450"/>
    <property type="match status" value="1"/>
</dbReference>
<evidence type="ECO:0000313" key="10">
    <source>
        <dbReference type="EMBL" id="OJK01783.1"/>
    </source>
</evidence>
<dbReference type="GO" id="GO:0020037">
    <property type="term" value="F:heme binding"/>
    <property type="evidence" value="ECO:0007669"/>
    <property type="project" value="InterPro"/>
</dbReference>
<dbReference type="Pfam" id="PF00067">
    <property type="entry name" value="p450"/>
    <property type="match status" value="1"/>
</dbReference>
<dbReference type="GO" id="GO:0019748">
    <property type="term" value="P:secondary metabolic process"/>
    <property type="evidence" value="ECO:0007669"/>
    <property type="project" value="UniProtKB-ARBA"/>
</dbReference>
<comment type="cofactor">
    <cofactor evidence="1 8">
        <name>heme</name>
        <dbReference type="ChEBI" id="CHEBI:30413"/>
    </cofactor>
</comment>
<dbReference type="InterPro" id="IPR036396">
    <property type="entry name" value="Cyt_P450_sf"/>
</dbReference>
<feature type="binding site" description="axial binding residue" evidence="8">
    <location>
        <position position="495"/>
    </location>
    <ligand>
        <name>heme</name>
        <dbReference type="ChEBI" id="CHEBI:30413"/>
    </ligand>
    <ligandPart>
        <name>Fe</name>
        <dbReference type="ChEBI" id="CHEBI:18248"/>
    </ligandPart>
</feature>
<dbReference type="PANTHER" id="PTHR46206:SF2">
    <property type="entry name" value="CYTOCHROME P450 MONOOXYGENASE AUSG-RELATED"/>
    <property type="match status" value="1"/>
</dbReference>
<dbReference type="InterPro" id="IPR001128">
    <property type="entry name" value="Cyt_P450"/>
</dbReference>
<sequence length="554" mass="62489">MEFDLGRNLSAPAPGILPIADSRSYTVTLTALWIPIFIAISLLWYGRLESPLAHVPLVSTGKSSFWDIGHKKAKESFAANARKIVAKGFQQVGNTKPFRVISDLGEMLVLPPSMADQVRNIDALSHGEFMKESTCAEVHGFEPFFESTGHSLLADMTKTKLMGSLKQLTDPVNETATQACKDLFPDDDGELTYSSSLSDLSTYYPNKDKDWHEVILKDILLEIIARMSSTIFLGDEEVRHDKTWLRLTKEYTVDSFLAAHQLRTYPQFLWPILAMLFPQARKVRDQLHQAEAIIRPLIKRRRAEKAAALADPSIKLPERYDSIEWLEQTSQDRKIPYAPVAMQLTLALSAIHTTTDLITTTMYELLRCPEVIQHLREEVVSVMGSGGIKHSALYSLKLMDSVIKEAQRIKPALSINMVRKATANITLPDGFRIPKGTMLGVSHHGAWDSAVFPEPDKFDAFRFVRLREQPGNENRWQLTTLRSEHIAFGHGLHACPGRFLAANEIKIALCHLLMKFEWKVAGEVEPRIIENGIFLDSDPGVRVLVRRRKEKVEV</sequence>
<dbReference type="GO" id="GO:0005506">
    <property type="term" value="F:iron ion binding"/>
    <property type="evidence" value="ECO:0007669"/>
    <property type="project" value="InterPro"/>
</dbReference>
<evidence type="ECO:0000256" key="6">
    <source>
        <dbReference type="ARBA" id="ARBA00023004"/>
    </source>
</evidence>
<dbReference type="PRINTS" id="PR00463">
    <property type="entry name" value="EP450I"/>
</dbReference>
<evidence type="ECO:0000256" key="1">
    <source>
        <dbReference type="ARBA" id="ARBA00001971"/>
    </source>
</evidence>
<evidence type="ECO:0000256" key="8">
    <source>
        <dbReference type="PIRSR" id="PIRSR602401-1"/>
    </source>
</evidence>
<organism evidence="10 11">
    <name type="scientific">Aspergillus aculeatus (strain ATCC 16872 / CBS 172.66 / WB 5094)</name>
    <dbReference type="NCBI Taxonomy" id="690307"/>
    <lineage>
        <taxon>Eukaryota</taxon>
        <taxon>Fungi</taxon>
        <taxon>Dikarya</taxon>
        <taxon>Ascomycota</taxon>
        <taxon>Pezizomycotina</taxon>
        <taxon>Eurotiomycetes</taxon>
        <taxon>Eurotiomycetidae</taxon>
        <taxon>Eurotiales</taxon>
        <taxon>Aspergillaceae</taxon>
        <taxon>Aspergillus</taxon>
        <taxon>Aspergillus subgen. Circumdati</taxon>
    </lineage>
</organism>
<evidence type="ECO:0000256" key="2">
    <source>
        <dbReference type="ARBA" id="ARBA00010617"/>
    </source>
</evidence>
<reference evidence="11" key="1">
    <citation type="journal article" date="2017" name="Genome Biol.">
        <title>Comparative genomics reveals high biological diversity and specific adaptations in the industrially and medically important fungal genus Aspergillus.</title>
        <authorList>
            <person name="de Vries R.P."/>
            <person name="Riley R."/>
            <person name="Wiebenga A."/>
            <person name="Aguilar-Osorio G."/>
            <person name="Amillis S."/>
            <person name="Uchima C.A."/>
            <person name="Anderluh G."/>
            <person name="Asadollahi M."/>
            <person name="Askin M."/>
            <person name="Barry K."/>
            <person name="Battaglia E."/>
            <person name="Bayram O."/>
            <person name="Benocci T."/>
            <person name="Braus-Stromeyer S.A."/>
            <person name="Caldana C."/>
            <person name="Canovas D."/>
            <person name="Cerqueira G.C."/>
            <person name="Chen F."/>
            <person name="Chen W."/>
            <person name="Choi C."/>
            <person name="Clum A."/>
            <person name="Dos Santos R.A."/>
            <person name="Damasio A.R."/>
            <person name="Diallinas G."/>
            <person name="Emri T."/>
            <person name="Fekete E."/>
            <person name="Flipphi M."/>
            <person name="Freyberg S."/>
            <person name="Gallo A."/>
            <person name="Gournas C."/>
            <person name="Habgood R."/>
            <person name="Hainaut M."/>
            <person name="Harispe M.L."/>
            <person name="Henrissat B."/>
            <person name="Hilden K.S."/>
            <person name="Hope R."/>
            <person name="Hossain A."/>
            <person name="Karabika E."/>
            <person name="Karaffa L."/>
            <person name="Karanyi Z."/>
            <person name="Krasevec N."/>
            <person name="Kuo A."/>
            <person name="Kusch H."/>
            <person name="LaButti K."/>
            <person name="Lagendijk E.L."/>
            <person name="Lapidus A."/>
            <person name="Levasseur A."/>
            <person name="Lindquist E."/>
            <person name="Lipzen A."/>
            <person name="Logrieco A.F."/>
            <person name="MacCabe A."/>
            <person name="Maekelae M.R."/>
            <person name="Malavazi I."/>
            <person name="Melin P."/>
            <person name="Meyer V."/>
            <person name="Mielnichuk N."/>
            <person name="Miskei M."/>
            <person name="Molnar A.P."/>
            <person name="Mule G."/>
            <person name="Ngan C.Y."/>
            <person name="Orejas M."/>
            <person name="Orosz E."/>
            <person name="Ouedraogo J.P."/>
            <person name="Overkamp K.M."/>
            <person name="Park H.-S."/>
            <person name="Perrone G."/>
            <person name="Piumi F."/>
            <person name="Punt P.J."/>
            <person name="Ram A.F."/>
            <person name="Ramon A."/>
            <person name="Rauscher S."/>
            <person name="Record E."/>
            <person name="Riano-Pachon D.M."/>
            <person name="Robert V."/>
            <person name="Roehrig J."/>
            <person name="Ruller R."/>
            <person name="Salamov A."/>
            <person name="Salih N.S."/>
            <person name="Samson R.A."/>
            <person name="Sandor E."/>
            <person name="Sanguinetti M."/>
            <person name="Schuetze T."/>
            <person name="Sepcic K."/>
            <person name="Shelest E."/>
            <person name="Sherlock G."/>
            <person name="Sophianopoulou V."/>
            <person name="Squina F.M."/>
            <person name="Sun H."/>
            <person name="Susca A."/>
            <person name="Todd R.B."/>
            <person name="Tsang A."/>
            <person name="Unkles S.E."/>
            <person name="van de Wiele N."/>
            <person name="van Rossen-Uffink D."/>
            <person name="Oliveira J.V."/>
            <person name="Vesth T.C."/>
            <person name="Visser J."/>
            <person name="Yu J.-H."/>
            <person name="Zhou M."/>
            <person name="Andersen M.R."/>
            <person name="Archer D.B."/>
            <person name="Baker S.E."/>
            <person name="Benoit I."/>
            <person name="Brakhage A.A."/>
            <person name="Braus G.H."/>
            <person name="Fischer R."/>
            <person name="Frisvad J.C."/>
            <person name="Goldman G.H."/>
            <person name="Houbraken J."/>
            <person name="Oakley B."/>
            <person name="Pocsi I."/>
            <person name="Scazzocchio C."/>
            <person name="Seiboth B."/>
            <person name="vanKuyk P.A."/>
            <person name="Wortman J."/>
            <person name="Dyer P.S."/>
            <person name="Grigoriev I.V."/>
        </authorList>
    </citation>
    <scope>NUCLEOTIDE SEQUENCE [LARGE SCALE GENOMIC DNA]</scope>
    <source>
        <strain evidence="11">ATCC 16872 / CBS 172.66 / WB 5094</strain>
    </source>
</reference>
<dbReference type="GeneID" id="30974846"/>
<evidence type="ECO:0000313" key="11">
    <source>
        <dbReference type="Proteomes" id="UP000184546"/>
    </source>
</evidence>
<keyword evidence="11" id="KW-1185">Reference proteome</keyword>
<evidence type="ECO:0000256" key="3">
    <source>
        <dbReference type="ARBA" id="ARBA00022617"/>
    </source>
</evidence>
<evidence type="ECO:0000256" key="4">
    <source>
        <dbReference type="ARBA" id="ARBA00022723"/>
    </source>
</evidence>
<dbReference type="VEuPathDB" id="FungiDB:ASPACDRAFT_42048"/>
<dbReference type="PROSITE" id="PS00086">
    <property type="entry name" value="CYTOCHROME_P450"/>
    <property type="match status" value="1"/>
</dbReference>
<evidence type="ECO:0000256" key="5">
    <source>
        <dbReference type="ARBA" id="ARBA00023002"/>
    </source>
</evidence>
<dbReference type="PANTHER" id="PTHR46206">
    <property type="entry name" value="CYTOCHROME P450"/>
    <property type="match status" value="1"/>
</dbReference>
<keyword evidence="3 8" id="KW-0349">Heme</keyword>
<proteinExistence type="inferred from homology"/>
<dbReference type="InterPro" id="IPR017972">
    <property type="entry name" value="Cyt_P450_CS"/>
</dbReference>
<dbReference type="EMBL" id="KV878974">
    <property type="protein sequence ID" value="OJK01783.1"/>
    <property type="molecule type" value="Genomic_DNA"/>
</dbReference>
<dbReference type="SUPFAM" id="SSF48264">
    <property type="entry name" value="Cytochrome P450"/>
    <property type="match status" value="1"/>
</dbReference>
<dbReference type="CDD" id="cd11041">
    <property type="entry name" value="CYP503A1-like"/>
    <property type="match status" value="1"/>
</dbReference>
<comment type="similarity">
    <text evidence="2 9">Belongs to the cytochrome P450 family.</text>
</comment>
<dbReference type="STRING" id="690307.A0A1L9X040"/>
<keyword evidence="7 9" id="KW-0503">Monooxygenase</keyword>
<protein>
    <submittedName>
        <fullName evidence="10">Uncharacterized protein</fullName>
    </submittedName>
</protein>
<keyword evidence="4 8" id="KW-0479">Metal-binding</keyword>
<evidence type="ECO:0000256" key="7">
    <source>
        <dbReference type="ARBA" id="ARBA00023033"/>
    </source>
</evidence>